<protein>
    <submittedName>
        <fullName evidence="1">Uncharacterized protein</fullName>
    </submittedName>
</protein>
<dbReference type="EMBL" id="LNIX01000003">
    <property type="protein sequence ID" value="OXA58001.1"/>
    <property type="molecule type" value="Genomic_DNA"/>
</dbReference>
<sequence length="238" mass="26480">MAVKALLSHCRGSCPTSSFFAQMHITWVIFWVLVLQSVLPPRPGKSDSLHFPHSKTNTDQQRSLLWTGLECGELKDEGVLAEVKVQCFDCNWQSSTSHLNSETVQDYCLPEHFRRDKVNTISCSQGCMTTSMYEGDLGGPVTTLELRGGTSEDKEQVSSLAPNRPPLSFFTRGCPNGDITRKEGGSGCEEKTYQHVFREECFCRTPLCNGGHPTRSPQNQAVIFLILGALLTRNMNTM</sequence>
<dbReference type="Proteomes" id="UP000198287">
    <property type="component" value="Unassembled WGS sequence"/>
</dbReference>
<accession>A0A226EML4</accession>
<organism evidence="1 2">
    <name type="scientific">Folsomia candida</name>
    <name type="common">Springtail</name>
    <dbReference type="NCBI Taxonomy" id="158441"/>
    <lineage>
        <taxon>Eukaryota</taxon>
        <taxon>Metazoa</taxon>
        <taxon>Ecdysozoa</taxon>
        <taxon>Arthropoda</taxon>
        <taxon>Hexapoda</taxon>
        <taxon>Collembola</taxon>
        <taxon>Entomobryomorpha</taxon>
        <taxon>Isotomoidea</taxon>
        <taxon>Isotomidae</taxon>
        <taxon>Proisotominae</taxon>
        <taxon>Folsomia</taxon>
    </lineage>
</organism>
<reference evidence="1 2" key="1">
    <citation type="submission" date="2015-12" db="EMBL/GenBank/DDBJ databases">
        <title>The genome of Folsomia candida.</title>
        <authorList>
            <person name="Faddeeva A."/>
            <person name="Derks M.F."/>
            <person name="Anvar Y."/>
            <person name="Smit S."/>
            <person name="Van Straalen N."/>
            <person name="Roelofs D."/>
        </authorList>
    </citation>
    <scope>NUCLEOTIDE SEQUENCE [LARGE SCALE GENOMIC DNA]</scope>
    <source>
        <strain evidence="1 2">VU population</strain>
        <tissue evidence="1">Whole body</tissue>
    </source>
</reference>
<name>A0A226EML4_FOLCA</name>
<evidence type="ECO:0000313" key="2">
    <source>
        <dbReference type="Proteomes" id="UP000198287"/>
    </source>
</evidence>
<evidence type="ECO:0000313" key="1">
    <source>
        <dbReference type="EMBL" id="OXA58001.1"/>
    </source>
</evidence>
<comment type="caution">
    <text evidence="1">The sequence shown here is derived from an EMBL/GenBank/DDBJ whole genome shotgun (WGS) entry which is preliminary data.</text>
</comment>
<dbReference type="AlphaFoldDB" id="A0A226EML4"/>
<gene>
    <name evidence="1" type="ORF">Fcan01_08553</name>
</gene>
<proteinExistence type="predicted"/>
<keyword evidence="2" id="KW-1185">Reference proteome</keyword>